<comment type="caution">
    <text evidence="1">The sequence shown here is derived from an EMBL/GenBank/DDBJ whole genome shotgun (WGS) entry which is preliminary data.</text>
</comment>
<organism evidence="1 2">
    <name type="scientific">Terrimonas rubra</name>
    <dbReference type="NCBI Taxonomy" id="1035890"/>
    <lineage>
        <taxon>Bacteria</taxon>
        <taxon>Pseudomonadati</taxon>
        <taxon>Bacteroidota</taxon>
        <taxon>Chitinophagia</taxon>
        <taxon>Chitinophagales</taxon>
        <taxon>Chitinophagaceae</taxon>
        <taxon>Terrimonas</taxon>
    </lineage>
</organism>
<protein>
    <submittedName>
        <fullName evidence="1">Uncharacterized protein</fullName>
    </submittedName>
</protein>
<evidence type="ECO:0000313" key="1">
    <source>
        <dbReference type="EMBL" id="MFD2918940.1"/>
    </source>
</evidence>
<sequence length="232" mass="25761">MKRHFLYPLLFIVLVLFSCKKNKEENKGPELGTCKPVPAKGSLSQASAAAPFVYKTADGWTITINLKNTIKIQHDTYPHYNLELWGIVSSGDLSGNHENLNGKHIKDRLTNKRSFILPGGTKITMHVKDLSYAVLTSVSIYDGAESHHINATCHTIEYSGTDATIAQQLDSRQADGETAAIEISDNGLLFVNIYNEDSPGNKITERVLLGELFKNNPTKVNDYFDDPRLSHT</sequence>
<keyword evidence="2" id="KW-1185">Reference proteome</keyword>
<reference evidence="2" key="1">
    <citation type="journal article" date="2019" name="Int. J. Syst. Evol. Microbiol.">
        <title>The Global Catalogue of Microorganisms (GCM) 10K type strain sequencing project: providing services to taxonomists for standard genome sequencing and annotation.</title>
        <authorList>
            <consortium name="The Broad Institute Genomics Platform"/>
            <consortium name="The Broad Institute Genome Sequencing Center for Infectious Disease"/>
            <person name="Wu L."/>
            <person name="Ma J."/>
        </authorList>
    </citation>
    <scope>NUCLEOTIDE SEQUENCE [LARGE SCALE GENOMIC DNA]</scope>
    <source>
        <strain evidence="2">KCTC 23299</strain>
    </source>
</reference>
<accession>A0ABW6A3B3</accession>
<proteinExistence type="predicted"/>
<dbReference type="RefSeq" id="WP_386095610.1">
    <property type="nucleotide sequence ID" value="NZ_JBHUOZ010000001.1"/>
</dbReference>
<evidence type="ECO:0000313" key="2">
    <source>
        <dbReference type="Proteomes" id="UP001597511"/>
    </source>
</evidence>
<gene>
    <name evidence="1" type="ORF">ACFS6H_04400</name>
</gene>
<dbReference type="PROSITE" id="PS51257">
    <property type="entry name" value="PROKAR_LIPOPROTEIN"/>
    <property type="match status" value="1"/>
</dbReference>
<dbReference type="Proteomes" id="UP001597511">
    <property type="component" value="Unassembled WGS sequence"/>
</dbReference>
<name>A0ABW6A3B3_9BACT</name>
<dbReference type="EMBL" id="JBHUOZ010000001">
    <property type="protein sequence ID" value="MFD2918940.1"/>
    <property type="molecule type" value="Genomic_DNA"/>
</dbReference>